<reference evidence="1 2" key="1">
    <citation type="submission" date="2018-03" db="EMBL/GenBank/DDBJ databases">
        <authorList>
            <person name="Nguyen K."/>
            <person name="Fouts D."/>
            <person name="Sutton G."/>
        </authorList>
    </citation>
    <scope>NUCLEOTIDE SEQUENCE [LARGE SCALE GENOMIC DNA]</scope>
    <source>
        <strain evidence="1 2">AU14328</strain>
    </source>
</reference>
<comment type="caution">
    <text evidence="1">The sequence shown here is derived from an EMBL/GenBank/DDBJ whole genome shotgun (WGS) entry which is preliminary data.</text>
</comment>
<accession>A0AB37AP41</accession>
<protein>
    <submittedName>
        <fullName evidence="1">Uncharacterized protein</fullName>
    </submittedName>
</protein>
<evidence type="ECO:0000313" key="1">
    <source>
        <dbReference type="EMBL" id="PRE44477.1"/>
    </source>
</evidence>
<dbReference type="EMBL" id="PVFR01000063">
    <property type="protein sequence ID" value="PRE44477.1"/>
    <property type="molecule type" value="Genomic_DNA"/>
</dbReference>
<proteinExistence type="predicted"/>
<sequence length="62" mass="7113">MRKAGQTLSGLFHSGLHSRVSRIVSCGPFAVDSHYGRQADRTRLRRLAFRVPAIIVRFLKRY</sequence>
<name>A0AB37AP41_9BURK</name>
<dbReference type="Proteomes" id="UP000237811">
    <property type="component" value="Unassembled WGS sequence"/>
</dbReference>
<evidence type="ECO:0000313" key="2">
    <source>
        <dbReference type="Proteomes" id="UP000237811"/>
    </source>
</evidence>
<gene>
    <name evidence="1" type="ORF">C6P99_21170</name>
</gene>
<dbReference type="AlphaFoldDB" id="A0AB37AP41"/>
<organism evidence="1 2">
    <name type="scientific">Burkholderia multivorans</name>
    <dbReference type="NCBI Taxonomy" id="87883"/>
    <lineage>
        <taxon>Bacteria</taxon>
        <taxon>Pseudomonadati</taxon>
        <taxon>Pseudomonadota</taxon>
        <taxon>Betaproteobacteria</taxon>
        <taxon>Burkholderiales</taxon>
        <taxon>Burkholderiaceae</taxon>
        <taxon>Burkholderia</taxon>
        <taxon>Burkholderia cepacia complex</taxon>
    </lineage>
</organism>